<evidence type="ECO:0000256" key="1">
    <source>
        <dbReference type="SAM" id="SignalP"/>
    </source>
</evidence>
<dbReference type="Proteomes" id="UP000661918">
    <property type="component" value="Unassembled WGS sequence"/>
</dbReference>
<keyword evidence="1" id="KW-0732">Signal</keyword>
<comment type="caution">
    <text evidence="2">The sequence shown here is derived from an EMBL/GenBank/DDBJ whole genome shotgun (WGS) entry which is preliminary data.</text>
</comment>
<dbReference type="EMBL" id="BMOM01000003">
    <property type="protein sequence ID" value="GGL99889.1"/>
    <property type="molecule type" value="Genomic_DNA"/>
</dbReference>
<proteinExistence type="predicted"/>
<organism evidence="2 3">
    <name type="scientific">Deinococcus aerophilus</name>
    <dbReference type="NCBI Taxonomy" id="522488"/>
    <lineage>
        <taxon>Bacteria</taxon>
        <taxon>Thermotogati</taxon>
        <taxon>Deinococcota</taxon>
        <taxon>Deinococci</taxon>
        <taxon>Deinococcales</taxon>
        <taxon>Deinococcaceae</taxon>
        <taxon>Deinococcus</taxon>
    </lineage>
</organism>
<protein>
    <recommendedName>
        <fullName evidence="4">Lipoprotein</fullName>
    </recommendedName>
</protein>
<evidence type="ECO:0000313" key="3">
    <source>
        <dbReference type="Proteomes" id="UP000661918"/>
    </source>
</evidence>
<name>A0ABQ2GKN6_9DEIO</name>
<keyword evidence="3" id="KW-1185">Reference proteome</keyword>
<gene>
    <name evidence="2" type="ORF">GCM10010841_05610</name>
</gene>
<evidence type="ECO:0008006" key="4">
    <source>
        <dbReference type="Google" id="ProtNLM"/>
    </source>
</evidence>
<evidence type="ECO:0000313" key="2">
    <source>
        <dbReference type="EMBL" id="GGL99889.1"/>
    </source>
</evidence>
<reference evidence="3" key="1">
    <citation type="journal article" date="2019" name="Int. J. Syst. Evol. Microbiol.">
        <title>The Global Catalogue of Microorganisms (GCM) 10K type strain sequencing project: providing services to taxonomists for standard genome sequencing and annotation.</title>
        <authorList>
            <consortium name="The Broad Institute Genomics Platform"/>
            <consortium name="The Broad Institute Genome Sequencing Center for Infectious Disease"/>
            <person name="Wu L."/>
            <person name="Ma J."/>
        </authorList>
    </citation>
    <scope>NUCLEOTIDE SEQUENCE [LARGE SCALE GENOMIC DNA]</scope>
    <source>
        <strain evidence="3">JCM 15443</strain>
    </source>
</reference>
<feature type="chain" id="PRO_5045752227" description="Lipoprotein" evidence="1">
    <location>
        <begin position="18"/>
        <end position="216"/>
    </location>
</feature>
<dbReference type="RefSeq" id="WP_188901147.1">
    <property type="nucleotide sequence ID" value="NZ_BMOM01000003.1"/>
</dbReference>
<feature type="signal peptide" evidence="1">
    <location>
        <begin position="1"/>
        <end position="17"/>
    </location>
</feature>
<dbReference type="PROSITE" id="PS51257">
    <property type="entry name" value="PROKAR_LIPOPROTEIN"/>
    <property type="match status" value="1"/>
</dbReference>
<accession>A0ABQ2GKN6</accession>
<sequence>MKKLSLLALPLILAACGETGVNVGQGFGMTAALNGTEVSADVVNVYSKNADGTRGAYVGSEVKAYKSTQGNLNFQVQAASLGLTITSAKIVYTDASGTPFAAPSNVFNISMILKVPEGYVCPSNAASCTYTDKTATPVTFGEPGANLYLLSEQAAIAAADSCVDGSAALAPGQGGCAEVRMNITLSGQDTLGTIRTVTIPQAQVRVYIATVTEEVR</sequence>